<dbReference type="RefSeq" id="WP_002479916.1">
    <property type="nucleotide sequence ID" value="NZ_CACRUO010000031.1"/>
</dbReference>
<keyword evidence="2" id="KW-1133">Transmembrane helix</keyword>
<reference evidence="3" key="1">
    <citation type="submission" date="2019-11" db="EMBL/GenBank/DDBJ databases">
        <authorList>
            <person name="Feng L."/>
        </authorList>
    </citation>
    <scope>NUCLEOTIDE SEQUENCE</scope>
    <source>
        <strain evidence="3">SsimulansLFYP27</strain>
    </source>
</reference>
<feature type="transmembrane region" description="Helical" evidence="2">
    <location>
        <begin position="159"/>
        <end position="180"/>
    </location>
</feature>
<sequence length="182" mass="21652">MTTADNNLVPKYNEEKGNEIFPVKTPLERLTAIENKFEILALDVKNIQIEQARTTQHLSNIQENFKIESENVKERFNGVNQRFEQVNQRFDQVDKRIDQVDKRFEQVDKRFEQVDKRLKEMNNETNQNFSEVKQAINKLDEKFESRLENKFCTWKKEMITTITISCTIIGVIVSLFNFYIVH</sequence>
<proteinExistence type="predicted"/>
<evidence type="ECO:0000313" key="3">
    <source>
        <dbReference type="EMBL" id="VYU09771.1"/>
    </source>
</evidence>
<evidence type="ECO:0000256" key="2">
    <source>
        <dbReference type="SAM" id="Phobius"/>
    </source>
</evidence>
<evidence type="ECO:0000256" key="1">
    <source>
        <dbReference type="SAM" id="Coils"/>
    </source>
</evidence>
<keyword evidence="2" id="KW-0812">Transmembrane</keyword>
<feature type="coiled-coil region" evidence="1">
    <location>
        <begin position="104"/>
        <end position="142"/>
    </location>
</feature>
<dbReference type="SUPFAM" id="SSF57997">
    <property type="entry name" value="Tropomyosin"/>
    <property type="match status" value="1"/>
</dbReference>
<dbReference type="Gene3D" id="6.10.250.2540">
    <property type="match status" value="1"/>
</dbReference>
<keyword evidence="1" id="KW-0175">Coiled coil</keyword>
<keyword evidence="2" id="KW-0472">Membrane</keyword>
<dbReference type="EMBL" id="CACRUO010000031">
    <property type="protein sequence ID" value="VYU09771.1"/>
    <property type="molecule type" value="Genomic_DNA"/>
</dbReference>
<name>A0A6N3C5Q0_STASI</name>
<organism evidence="3">
    <name type="scientific">Staphylococcus simulans</name>
    <dbReference type="NCBI Taxonomy" id="1286"/>
    <lineage>
        <taxon>Bacteria</taxon>
        <taxon>Bacillati</taxon>
        <taxon>Bacillota</taxon>
        <taxon>Bacilli</taxon>
        <taxon>Bacillales</taxon>
        <taxon>Staphylococcaceae</taxon>
        <taxon>Staphylococcus</taxon>
    </lineage>
</organism>
<dbReference type="Gene3D" id="1.20.5.110">
    <property type="match status" value="1"/>
</dbReference>
<gene>
    <name evidence="3" type="ORF">SSLFYP27_01414</name>
</gene>
<dbReference type="GeneID" id="77330622"/>
<dbReference type="AlphaFoldDB" id="A0A6N3C5Q0"/>
<accession>A0A6N3C5Q0</accession>
<protein>
    <submittedName>
        <fullName evidence="3">Uncharacterized protein</fullName>
    </submittedName>
</protein>